<evidence type="ECO:0000313" key="1">
    <source>
        <dbReference type="EMBL" id="ACL16216.1"/>
    </source>
</evidence>
<name>B8GGG1_METPE</name>
<accession>B8GGG1</accession>
<reference evidence="1 2" key="1">
    <citation type="journal article" date="2015" name="Genome Announc.">
        <title>Complete Genome Sequence of Methanosphaerula palustris E1-9CT, a Hydrogenotrophic Methanogen Isolated from a Minerotrophic Fen Peatland.</title>
        <authorList>
            <person name="Cadillo-Quiroz H."/>
            <person name="Browne P."/>
            <person name="Kyrpides N."/>
            <person name="Woyke T."/>
            <person name="Goodwin L."/>
            <person name="Detter C."/>
            <person name="Yavitt J.B."/>
            <person name="Zinder S.H."/>
        </authorList>
    </citation>
    <scope>NUCLEOTIDE SEQUENCE [LARGE SCALE GENOMIC DNA]</scope>
    <source>
        <strain evidence="2">ATCC BAA-1556 / DSM 19958 / E1-9c</strain>
    </source>
</reference>
<dbReference type="KEGG" id="mpl:Mpal_0856"/>
<evidence type="ECO:0000313" key="2">
    <source>
        <dbReference type="Proteomes" id="UP000002457"/>
    </source>
</evidence>
<dbReference type="HOGENOM" id="CLU_3379940_0_0_2"/>
<dbReference type="Proteomes" id="UP000002457">
    <property type="component" value="Chromosome"/>
</dbReference>
<gene>
    <name evidence="1" type="ordered locus">Mpal_0856</name>
</gene>
<dbReference type="EMBL" id="CP001338">
    <property type="protein sequence ID" value="ACL16216.1"/>
    <property type="molecule type" value="Genomic_DNA"/>
</dbReference>
<sequence length="33" mass="3797">MTNSQASFDRDCTYRMFLKIIGYGCVTMVTTRS</sequence>
<keyword evidence="2" id="KW-1185">Reference proteome</keyword>
<proteinExistence type="predicted"/>
<protein>
    <submittedName>
        <fullName evidence="1">Uncharacterized protein</fullName>
    </submittedName>
</protein>
<organism evidence="1 2">
    <name type="scientific">Methanosphaerula palustris (strain ATCC BAA-1556 / DSM 19958 / E1-9c)</name>
    <dbReference type="NCBI Taxonomy" id="521011"/>
    <lineage>
        <taxon>Archaea</taxon>
        <taxon>Methanobacteriati</taxon>
        <taxon>Methanobacteriota</taxon>
        <taxon>Stenosarchaea group</taxon>
        <taxon>Methanomicrobia</taxon>
        <taxon>Methanomicrobiales</taxon>
        <taxon>Methanoregulaceae</taxon>
        <taxon>Methanosphaerula</taxon>
    </lineage>
</organism>
<dbReference type="AlphaFoldDB" id="B8GGG1"/>